<organism evidence="2 3">
    <name type="scientific">Salimicrobium album</name>
    <dbReference type="NCBI Taxonomy" id="50717"/>
    <lineage>
        <taxon>Bacteria</taxon>
        <taxon>Bacillati</taxon>
        <taxon>Bacillota</taxon>
        <taxon>Bacilli</taxon>
        <taxon>Bacillales</taxon>
        <taxon>Bacillaceae</taxon>
        <taxon>Salimicrobium</taxon>
    </lineage>
</organism>
<keyword evidence="1" id="KW-1133">Transmembrane helix</keyword>
<sequence>MNKKLLWIPVVYAIVMGTLLVATIGYSFTPVLYEHSIENNTWKVEYKGETWETSAEEHVNEALRASVISNREKEQWTRDIVAVGALLPFILFAFHKNYRPFRNRVPYKWYAGIIAGAVVLYSIFSITTHVDIHAELQETIDYLRETT</sequence>
<dbReference type="RefSeq" id="WP_093106557.1">
    <property type="nucleotide sequence ID" value="NZ_FNOS01000003.1"/>
</dbReference>
<gene>
    <name evidence="2" type="ORF">SAMN04488081_1353</name>
</gene>
<keyword evidence="1" id="KW-0472">Membrane</keyword>
<evidence type="ECO:0000313" key="2">
    <source>
        <dbReference type="EMBL" id="SDX81315.1"/>
    </source>
</evidence>
<keyword evidence="3" id="KW-1185">Reference proteome</keyword>
<reference evidence="2 3" key="1">
    <citation type="submission" date="2016-10" db="EMBL/GenBank/DDBJ databases">
        <authorList>
            <person name="Varghese N."/>
            <person name="Submissions S."/>
        </authorList>
    </citation>
    <scope>NUCLEOTIDE SEQUENCE [LARGE SCALE GENOMIC DNA]</scope>
    <source>
        <strain evidence="2 3">DSM 20748</strain>
    </source>
</reference>
<proteinExistence type="predicted"/>
<evidence type="ECO:0000256" key="1">
    <source>
        <dbReference type="SAM" id="Phobius"/>
    </source>
</evidence>
<protein>
    <submittedName>
        <fullName evidence="2">Uncharacterized protein</fullName>
    </submittedName>
</protein>
<feature type="transmembrane region" description="Helical" evidence="1">
    <location>
        <begin position="76"/>
        <end position="95"/>
    </location>
</feature>
<feature type="transmembrane region" description="Helical" evidence="1">
    <location>
        <begin position="7"/>
        <end position="28"/>
    </location>
</feature>
<feature type="transmembrane region" description="Helical" evidence="1">
    <location>
        <begin position="107"/>
        <end position="126"/>
    </location>
</feature>
<comment type="caution">
    <text evidence="2">The sequence shown here is derived from an EMBL/GenBank/DDBJ whole genome shotgun (WGS) entry which is preliminary data.</text>
</comment>
<dbReference type="EMBL" id="FNOS01000003">
    <property type="protein sequence ID" value="SDX81315.1"/>
    <property type="molecule type" value="Genomic_DNA"/>
</dbReference>
<name>A0A1H3ERR7_9BACI</name>
<evidence type="ECO:0000313" key="3">
    <source>
        <dbReference type="Proteomes" id="UP000198647"/>
    </source>
</evidence>
<accession>A0A1H3ERR7</accession>
<dbReference type="Proteomes" id="UP000198647">
    <property type="component" value="Unassembled WGS sequence"/>
</dbReference>
<keyword evidence="1" id="KW-0812">Transmembrane</keyword>